<evidence type="ECO:0000313" key="4">
    <source>
        <dbReference type="Proteomes" id="UP000650833"/>
    </source>
</evidence>
<evidence type="ECO:0000313" key="3">
    <source>
        <dbReference type="EMBL" id="KAG2189873.1"/>
    </source>
</evidence>
<keyword evidence="1" id="KW-0238">DNA-binding</keyword>
<evidence type="ECO:0000259" key="2">
    <source>
        <dbReference type="Pfam" id="PF07282"/>
    </source>
</evidence>
<dbReference type="AlphaFoldDB" id="A0A8H7QCA1"/>
<organism evidence="3 4">
    <name type="scientific">Mucor plumbeus</name>
    <dbReference type="NCBI Taxonomy" id="97098"/>
    <lineage>
        <taxon>Eukaryota</taxon>
        <taxon>Fungi</taxon>
        <taxon>Fungi incertae sedis</taxon>
        <taxon>Mucoromycota</taxon>
        <taxon>Mucoromycotina</taxon>
        <taxon>Mucoromycetes</taxon>
        <taxon>Mucorales</taxon>
        <taxon>Mucorineae</taxon>
        <taxon>Mucoraceae</taxon>
        <taxon>Mucor</taxon>
    </lineage>
</organism>
<name>A0A8H7QCA1_9FUNG</name>
<reference evidence="3" key="1">
    <citation type="submission" date="2020-12" db="EMBL/GenBank/DDBJ databases">
        <title>Metabolic potential, ecology and presence of endohyphal bacteria is reflected in genomic diversity of Mucoromycotina.</title>
        <authorList>
            <person name="Muszewska A."/>
            <person name="Okrasinska A."/>
            <person name="Steczkiewicz K."/>
            <person name="Drgas O."/>
            <person name="Orlowska M."/>
            <person name="Perlinska-Lenart U."/>
            <person name="Aleksandrzak-Piekarczyk T."/>
            <person name="Szatraj K."/>
            <person name="Zielenkiewicz U."/>
            <person name="Pilsyk S."/>
            <person name="Malc E."/>
            <person name="Mieczkowski P."/>
            <person name="Kruszewska J.S."/>
            <person name="Biernat P."/>
            <person name="Pawlowska J."/>
        </authorList>
    </citation>
    <scope>NUCLEOTIDE SEQUENCE</scope>
    <source>
        <strain evidence="3">CBS 226.32</strain>
    </source>
</reference>
<comment type="caution">
    <text evidence="3">The sequence shown here is derived from an EMBL/GenBank/DDBJ whole genome shotgun (WGS) entry which is preliminary data.</text>
</comment>
<proteinExistence type="predicted"/>
<gene>
    <name evidence="3" type="ORF">INT46_011482</name>
</gene>
<dbReference type="Pfam" id="PF07282">
    <property type="entry name" value="Cas12f1-like_TNB"/>
    <property type="match status" value="1"/>
</dbReference>
<keyword evidence="4" id="KW-1185">Reference proteome</keyword>
<accession>A0A8H7QCA1</accession>
<evidence type="ECO:0000256" key="1">
    <source>
        <dbReference type="ARBA" id="ARBA00023125"/>
    </source>
</evidence>
<feature type="domain" description="Cas12f1-like TNB" evidence="2">
    <location>
        <begin position="630"/>
        <end position="695"/>
    </location>
</feature>
<dbReference type="EMBL" id="JAEPRC010001143">
    <property type="protein sequence ID" value="KAG2189873.1"/>
    <property type="molecule type" value="Genomic_DNA"/>
</dbReference>
<dbReference type="GO" id="GO:0003677">
    <property type="term" value="F:DNA binding"/>
    <property type="evidence" value="ECO:0007669"/>
    <property type="project" value="UniProtKB-KW"/>
</dbReference>
<dbReference type="Proteomes" id="UP000650833">
    <property type="component" value="Unassembled WGS sequence"/>
</dbReference>
<dbReference type="InterPro" id="IPR010095">
    <property type="entry name" value="Cas12f1-like_TNB"/>
</dbReference>
<dbReference type="OrthoDB" id="2285535at2759"/>
<protein>
    <recommendedName>
        <fullName evidence="2">Cas12f1-like TNB domain-containing protein</fullName>
    </recommendedName>
</protein>
<sequence length="715" mass="81968">MRMMYIPTTKSIVPTCVDCGLVGHYNKNYYKCSKYNPDTADSEGTSCKRNQSFEMKQEKKETKQQKTNNTNVVCSNCKEVGHSSSRSPLCKNHLSSKLEVFNNNLDKAHQSFTRKISFRSCIRNNESIIATTLSSVNPQSAATIKSRIISACEDVRQLIFRAQIFVNYYILMHKDDITPDYTFRIKYPAIIYKINLAAGNSQCISEACTLVATSYLNNMVELFEAKVLRYIRYILQNAFMTMSPDHVAKIAKEFCYQMVCQENPVWSKSIQLSEGEQSRIKEVCMPLSTHIDVQVTLKSLSASPGKFVRSLAYILSEYEGEHLAHNPYDVRRLPLPRLFTISPSPSFRWKFVTISINSLCCFTKEKLPRGYNAQLDLFYKYFDFKGLGFESIDDLRPNGLNNVLFSNTIKSDGFTVDFLFEKRKATALKEVKKDIENHDLVLEDFEYEEVERIYQLVFIDPGRKAVYTAAIGLDISNHQIRQCSTKEYYNLTGSTKYSSRLQKLKDSKGPPSIETNIPTQKTCISILYDRFIQYIIIHKDKLFAFYGRQRALEIMVNMLLNGDKKAKKKINDNDVSGTVGTHDITKSNKWKPSKFEYDKSKVPLIVFGTGMVGKDSVKLRGLRHGVTCMFYRTLKKREKEGELLVVPIDEFKTPRICNICKTDTLYKASHARGFGVVCKTCKTLWQRDVNACKNMMSIASSIWNQDGRPTAFKRI</sequence>